<feature type="region of interest" description="Disordered" evidence="1">
    <location>
        <begin position="271"/>
        <end position="295"/>
    </location>
</feature>
<evidence type="ECO:0000313" key="2">
    <source>
        <dbReference type="EMBL" id="KAJ8387342.1"/>
    </source>
</evidence>
<comment type="caution">
    <text evidence="2">The sequence shown here is derived from an EMBL/GenBank/DDBJ whole genome shotgun (WGS) entry which is preliminary data.</text>
</comment>
<evidence type="ECO:0000313" key="3">
    <source>
        <dbReference type="Proteomes" id="UP001221898"/>
    </source>
</evidence>
<sequence>MIRPQIKRATIGKRCRAFLIHLLSRRDGASTHRKAAEARGETHWSPHHCPLQAESPPESGKVWRARARARERERESANVEAVCGEQRARRGAIMSDVTIVKEGWVQKRELHTDTEQHSVSLMVTLGPVQQPAEQPVQPRHQPPCLETDQHRLHGGVFRDPQSLQTPVKAERTNHRAALCVSPCRGTGGGACWPTESRFSWPLGRPMAARDNEPCYPPAVTLLKSGIVRRGGHVTPAGSASLRLSQPPGHDIMRRMMGPGALSRSVRAHGGWGGVTPPIPRSSPGSPTPGGDRSVPRAFVRTRHVGPRGAANSQRPSAAATLVIARAFWPHPRENDLISNLFTP</sequence>
<dbReference type="AlphaFoldDB" id="A0AAD7W838"/>
<feature type="compositionally biased region" description="Basic and acidic residues" evidence="1">
    <location>
        <begin position="30"/>
        <end position="44"/>
    </location>
</feature>
<proteinExistence type="predicted"/>
<organism evidence="2 3">
    <name type="scientific">Aldrovandia affinis</name>
    <dbReference type="NCBI Taxonomy" id="143900"/>
    <lineage>
        <taxon>Eukaryota</taxon>
        <taxon>Metazoa</taxon>
        <taxon>Chordata</taxon>
        <taxon>Craniata</taxon>
        <taxon>Vertebrata</taxon>
        <taxon>Euteleostomi</taxon>
        <taxon>Actinopterygii</taxon>
        <taxon>Neopterygii</taxon>
        <taxon>Teleostei</taxon>
        <taxon>Notacanthiformes</taxon>
        <taxon>Halosauridae</taxon>
        <taxon>Aldrovandia</taxon>
    </lineage>
</organism>
<evidence type="ECO:0000256" key="1">
    <source>
        <dbReference type="SAM" id="MobiDB-lite"/>
    </source>
</evidence>
<feature type="compositionally biased region" description="Low complexity" evidence="1">
    <location>
        <begin position="281"/>
        <end position="290"/>
    </location>
</feature>
<keyword evidence="3" id="KW-1185">Reference proteome</keyword>
<name>A0AAD7W838_9TELE</name>
<accession>A0AAD7W838</accession>
<feature type="region of interest" description="Disordered" evidence="1">
    <location>
        <begin position="30"/>
        <end position="60"/>
    </location>
</feature>
<dbReference type="EMBL" id="JAINUG010000213">
    <property type="protein sequence ID" value="KAJ8387342.1"/>
    <property type="molecule type" value="Genomic_DNA"/>
</dbReference>
<dbReference type="Proteomes" id="UP001221898">
    <property type="component" value="Unassembled WGS sequence"/>
</dbReference>
<gene>
    <name evidence="2" type="ORF">AAFF_G00158380</name>
</gene>
<reference evidence="2" key="1">
    <citation type="journal article" date="2023" name="Science">
        <title>Genome structures resolve the early diversification of teleost fishes.</title>
        <authorList>
            <person name="Parey E."/>
            <person name="Louis A."/>
            <person name="Montfort J."/>
            <person name="Bouchez O."/>
            <person name="Roques C."/>
            <person name="Iampietro C."/>
            <person name="Lluch J."/>
            <person name="Castinel A."/>
            <person name="Donnadieu C."/>
            <person name="Desvignes T."/>
            <person name="Floi Bucao C."/>
            <person name="Jouanno E."/>
            <person name="Wen M."/>
            <person name="Mejri S."/>
            <person name="Dirks R."/>
            <person name="Jansen H."/>
            <person name="Henkel C."/>
            <person name="Chen W.J."/>
            <person name="Zahm M."/>
            <person name="Cabau C."/>
            <person name="Klopp C."/>
            <person name="Thompson A.W."/>
            <person name="Robinson-Rechavi M."/>
            <person name="Braasch I."/>
            <person name="Lecointre G."/>
            <person name="Bobe J."/>
            <person name="Postlethwait J.H."/>
            <person name="Berthelot C."/>
            <person name="Roest Crollius H."/>
            <person name="Guiguen Y."/>
        </authorList>
    </citation>
    <scope>NUCLEOTIDE SEQUENCE</scope>
    <source>
        <strain evidence="2">NC1722</strain>
    </source>
</reference>
<protein>
    <submittedName>
        <fullName evidence="2">Uncharacterized protein</fullName>
    </submittedName>
</protein>